<name>A0AAD8NS35_TARER</name>
<comment type="caution">
    <text evidence="3">The sequence shown here is derived from an EMBL/GenBank/DDBJ whole genome shotgun (WGS) entry which is preliminary data.</text>
</comment>
<proteinExistence type="predicted"/>
<dbReference type="PANTHER" id="PTHR33512:SF7">
    <property type="entry name" value="LEGUME LECTIN DOMAIN-CONTAINING PROTEIN"/>
    <property type="match status" value="1"/>
</dbReference>
<keyword evidence="2" id="KW-0732">Signal</keyword>
<keyword evidence="1" id="KW-1133">Transmembrane helix</keyword>
<dbReference type="Pfam" id="PF06697">
    <property type="entry name" value="DUF1191"/>
    <property type="match status" value="1"/>
</dbReference>
<dbReference type="InterPro" id="IPR010605">
    <property type="entry name" value="DUF1191"/>
</dbReference>
<feature type="signal peptide" evidence="2">
    <location>
        <begin position="1"/>
        <end position="22"/>
    </location>
</feature>
<dbReference type="GO" id="GO:0016020">
    <property type="term" value="C:membrane"/>
    <property type="evidence" value="ECO:0007669"/>
    <property type="project" value="TreeGrafter"/>
</dbReference>
<organism evidence="3 4">
    <name type="scientific">Tagetes erecta</name>
    <name type="common">African marigold</name>
    <dbReference type="NCBI Taxonomy" id="13708"/>
    <lineage>
        <taxon>Eukaryota</taxon>
        <taxon>Viridiplantae</taxon>
        <taxon>Streptophyta</taxon>
        <taxon>Embryophyta</taxon>
        <taxon>Tracheophyta</taxon>
        <taxon>Spermatophyta</taxon>
        <taxon>Magnoliopsida</taxon>
        <taxon>eudicotyledons</taxon>
        <taxon>Gunneridae</taxon>
        <taxon>Pentapetalae</taxon>
        <taxon>asterids</taxon>
        <taxon>campanulids</taxon>
        <taxon>Asterales</taxon>
        <taxon>Asteraceae</taxon>
        <taxon>Asteroideae</taxon>
        <taxon>Heliantheae alliance</taxon>
        <taxon>Tageteae</taxon>
        <taxon>Tagetes</taxon>
    </lineage>
</organism>
<evidence type="ECO:0000256" key="2">
    <source>
        <dbReference type="SAM" id="SignalP"/>
    </source>
</evidence>
<evidence type="ECO:0000313" key="3">
    <source>
        <dbReference type="EMBL" id="KAK1418651.1"/>
    </source>
</evidence>
<feature type="transmembrane region" description="Helical" evidence="1">
    <location>
        <begin position="212"/>
        <end position="235"/>
    </location>
</feature>
<keyword evidence="4" id="KW-1185">Reference proteome</keyword>
<sequence>MSTVTTTTFVITFMIMLPCYKAIDSSALDDMFEEYARNSLPTRPITGLLYNATLPSNFTGVHVSIVRLRWDSFWRKGANYSEFNMPPRIFSYPYFPRLDIVYSSLGSQSSYYNNYNVPNYTLVAPVVGFNAYGPAGQKLNLTLLGGPILVQFPQNENAKCVTFYSNGTLEMSDVTQEDMCVVRDQGHFSIAVQVPPSNTPEEKDRGRKLWKWWVFGFGVGVVGLLSVGCVAFMIIRMRKIGKMEKEAENNEGLETANVGQSKMPLATVVRTQPVLETDYVP</sequence>
<evidence type="ECO:0000256" key="1">
    <source>
        <dbReference type="SAM" id="Phobius"/>
    </source>
</evidence>
<dbReference type="AlphaFoldDB" id="A0AAD8NS35"/>
<feature type="chain" id="PRO_5042105621" evidence="2">
    <location>
        <begin position="23"/>
        <end position="281"/>
    </location>
</feature>
<reference evidence="3" key="1">
    <citation type="journal article" date="2023" name="bioRxiv">
        <title>Improved chromosome-level genome assembly for marigold (Tagetes erecta).</title>
        <authorList>
            <person name="Jiang F."/>
            <person name="Yuan L."/>
            <person name="Wang S."/>
            <person name="Wang H."/>
            <person name="Xu D."/>
            <person name="Wang A."/>
            <person name="Fan W."/>
        </authorList>
    </citation>
    <scope>NUCLEOTIDE SEQUENCE</scope>
    <source>
        <strain evidence="3">WSJ</strain>
        <tissue evidence="3">Leaf</tissue>
    </source>
</reference>
<gene>
    <name evidence="3" type="ORF">QVD17_27796</name>
</gene>
<dbReference type="EMBL" id="JAUHHV010000007">
    <property type="protein sequence ID" value="KAK1418651.1"/>
    <property type="molecule type" value="Genomic_DNA"/>
</dbReference>
<protein>
    <submittedName>
        <fullName evidence="3">Uncharacterized protein</fullName>
    </submittedName>
</protein>
<keyword evidence="1" id="KW-0812">Transmembrane</keyword>
<keyword evidence="1" id="KW-0472">Membrane</keyword>
<dbReference type="PANTHER" id="PTHR33512">
    <property type="entry name" value="PROTEIN, PUTATIVE (DUF1191)-RELATED"/>
    <property type="match status" value="1"/>
</dbReference>
<dbReference type="Proteomes" id="UP001229421">
    <property type="component" value="Unassembled WGS sequence"/>
</dbReference>
<accession>A0AAD8NS35</accession>
<evidence type="ECO:0000313" key="4">
    <source>
        <dbReference type="Proteomes" id="UP001229421"/>
    </source>
</evidence>